<dbReference type="Pfam" id="PF19580">
    <property type="entry name" value="Exo_endo_phos_3"/>
    <property type="match status" value="1"/>
</dbReference>
<evidence type="ECO:0000313" key="4">
    <source>
        <dbReference type="EMBL" id="AEC02677.1"/>
    </source>
</evidence>
<evidence type="ECO:0000256" key="2">
    <source>
        <dbReference type="SAM" id="SignalP"/>
    </source>
</evidence>
<name>F4GI79_PARC1</name>
<gene>
    <name evidence="4" type="ordered locus">Spico_1474</name>
</gene>
<dbReference type="Gene3D" id="3.60.10.10">
    <property type="entry name" value="Endonuclease/exonuclease/phosphatase"/>
    <property type="match status" value="1"/>
</dbReference>
<dbReference type="KEGG" id="scc:Spico_1474"/>
<keyword evidence="2" id="KW-0732">Signal</keyword>
<keyword evidence="4" id="KW-0378">Hydrolase</keyword>
<dbReference type="GO" id="GO:0004519">
    <property type="term" value="F:endonuclease activity"/>
    <property type="evidence" value="ECO:0007669"/>
    <property type="project" value="UniProtKB-KW"/>
</dbReference>
<dbReference type="HOGENOM" id="CLU_058239_0_0_12"/>
<dbReference type="STRING" id="760011.Spico_1474"/>
<feature type="signal peptide" evidence="2">
    <location>
        <begin position="1"/>
        <end position="26"/>
    </location>
</feature>
<dbReference type="eggNOG" id="COG3568">
    <property type="taxonomic scope" value="Bacteria"/>
</dbReference>
<organism evidence="4 5">
    <name type="scientific">Parasphaerochaeta coccoides (strain ATCC BAA-1237 / DSM 17374 / SPN1)</name>
    <name type="common">Sphaerochaeta coccoides</name>
    <dbReference type="NCBI Taxonomy" id="760011"/>
    <lineage>
        <taxon>Bacteria</taxon>
        <taxon>Pseudomonadati</taxon>
        <taxon>Spirochaetota</taxon>
        <taxon>Spirochaetia</taxon>
        <taxon>Spirochaetales</taxon>
        <taxon>Sphaerochaetaceae</taxon>
        <taxon>Parasphaerochaeta</taxon>
    </lineage>
</organism>
<dbReference type="RefSeq" id="WP_013740071.1">
    <property type="nucleotide sequence ID" value="NC_015436.1"/>
</dbReference>
<proteinExistence type="predicted"/>
<dbReference type="PANTHER" id="PTHR42834">
    <property type="entry name" value="ENDONUCLEASE/EXONUCLEASE/PHOSPHATASE FAMILY PROTEIN (AFU_ORTHOLOGUE AFUA_3G09210)"/>
    <property type="match status" value="1"/>
</dbReference>
<evidence type="ECO:0000313" key="5">
    <source>
        <dbReference type="Proteomes" id="UP000007939"/>
    </source>
</evidence>
<dbReference type="PANTHER" id="PTHR42834:SF1">
    <property type="entry name" value="ENDONUCLEASE_EXONUCLEASE_PHOSPHATASE FAMILY PROTEIN (AFU_ORTHOLOGUE AFUA_3G09210)"/>
    <property type="match status" value="1"/>
</dbReference>
<reference evidence="5" key="1">
    <citation type="submission" date="2011-04" db="EMBL/GenBank/DDBJ databases">
        <title>The complete genome of Spirochaeta coccoides DSM 17374.</title>
        <authorList>
            <person name="Lucas S."/>
            <person name="Copeland A."/>
            <person name="Lapidus A."/>
            <person name="Bruce D."/>
            <person name="Goodwin L."/>
            <person name="Pitluck S."/>
            <person name="Peters L."/>
            <person name="Kyrpides N."/>
            <person name="Mavromatis K."/>
            <person name="Pagani I."/>
            <person name="Ivanova N."/>
            <person name="Ovchinnikova G."/>
            <person name="Lu M."/>
            <person name="Detter J.C."/>
            <person name="Tapia R."/>
            <person name="Han C."/>
            <person name="Land M."/>
            <person name="Hauser L."/>
            <person name="Markowitz V."/>
            <person name="Cheng J.-F."/>
            <person name="Hugenholtz P."/>
            <person name="Woyke T."/>
            <person name="Wu D."/>
            <person name="Spring S."/>
            <person name="Schroeder M."/>
            <person name="Brambilla E."/>
            <person name="Klenk H.-P."/>
            <person name="Eisen J.A."/>
        </authorList>
    </citation>
    <scope>NUCLEOTIDE SEQUENCE [LARGE SCALE GENOMIC DNA]</scope>
    <source>
        <strain evidence="5">ATCC BAA-1237 / DSM 17374 / SPN1</strain>
    </source>
</reference>
<keyword evidence="4" id="KW-0540">Nuclease</keyword>
<keyword evidence="4" id="KW-0255">Endonuclease</keyword>
<reference evidence="4 5" key="2">
    <citation type="journal article" date="2012" name="Stand. Genomic Sci.">
        <title>Complete genome sequence of the termite hindgut bacterium Spirochaeta coccoides type strain (SPN1(T)), reclassification in the genus Sphaerochaeta as Sphaerochaeta coccoides comb. nov. and emendations of the family Spirochaetaceae and the genus Sphaerochaeta.</title>
        <authorList>
            <person name="Abt B."/>
            <person name="Han C."/>
            <person name="Scheuner C."/>
            <person name="Lu M."/>
            <person name="Lapidus A."/>
            <person name="Nolan M."/>
            <person name="Lucas S."/>
            <person name="Hammon N."/>
            <person name="Deshpande S."/>
            <person name="Cheng J.F."/>
            <person name="Tapia R."/>
            <person name="Goodwin L.A."/>
            <person name="Pitluck S."/>
            <person name="Liolios K."/>
            <person name="Pagani I."/>
            <person name="Ivanova N."/>
            <person name="Mavromatis K."/>
            <person name="Mikhailova N."/>
            <person name="Huntemann M."/>
            <person name="Pati A."/>
            <person name="Chen A."/>
            <person name="Palaniappan K."/>
            <person name="Land M."/>
            <person name="Hauser L."/>
            <person name="Brambilla E.M."/>
            <person name="Rohde M."/>
            <person name="Spring S."/>
            <person name="Gronow S."/>
            <person name="Goker M."/>
            <person name="Woyke T."/>
            <person name="Bristow J."/>
            <person name="Eisen J.A."/>
            <person name="Markowitz V."/>
            <person name="Hugenholtz P."/>
            <person name="Kyrpides N.C."/>
            <person name="Klenk H.P."/>
            <person name="Detter J.C."/>
        </authorList>
    </citation>
    <scope>NUCLEOTIDE SEQUENCE [LARGE SCALE GENOMIC DNA]</scope>
    <source>
        <strain evidence="5">ATCC BAA-1237 / DSM 17374 / SPN1</strain>
    </source>
</reference>
<dbReference type="InterPro" id="IPR036691">
    <property type="entry name" value="Endo/exonu/phosph_ase_sf"/>
</dbReference>
<dbReference type="InterPro" id="IPR005135">
    <property type="entry name" value="Endo/exonuclease/phosphatase"/>
</dbReference>
<feature type="chain" id="PRO_5003314802" evidence="2">
    <location>
        <begin position="27"/>
        <end position="372"/>
    </location>
</feature>
<accession>F4GI79</accession>
<dbReference type="EMBL" id="CP002659">
    <property type="protein sequence ID" value="AEC02677.1"/>
    <property type="molecule type" value="Genomic_DNA"/>
</dbReference>
<dbReference type="AlphaFoldDB" id="F4GI79"/>
<dbReference type="PROSITE" id="PS51257">
    <property type="entry name" value="PROKAR_LIPOPROTEIN"/>
    <property type="match status" value="1"/>
</dbReference>
<dbReference type="Proteomes" id="UP000007939">
    <property type="component" value="Chromosome"/>
</dbReference>
<feature type="region of interest" description="Disordered" evidence="1">
    <location>
        <begin position="353"/>
        <end position="372"/>
    </location>
</feature>
<dbReference type="SUPFAM" id="SSF56219">
    <property type="entry name" value="DNase I-like"/>
    <property type="match status" value="1"/>
</dbReference>
<protein>
    <submittedName>
        <fullName evidence="4">Endonuclease/exonuclease/phosphatase</fullName>
    </submittedName>
</protein>
<evidence type="ECO:0000256" key="1">
    <source>
        <dbReference type="SAM" id="MobiDB-lite"/>
    </source>
</evidence>
<keyword evidence="5" id="KW-1185">Reference proteome</keyword>
<evidence type="ECO:0000259" key="3">
    <source>
        <dbReference type="Pfam" id="PF19580"/>
    </source>
</evidence>
<sequence length="372" mass="41164">MRPVYISIHVILLMCIVSLCSCPVGEGEAAPTDVTILSWNVQNLMDGRTSGTEYEEYGPSSRWDETAYHLRLEDIRKVLSSRIFPDADIIVLQEVENSGVVADLIAGPLARRGYRWYAAAGQEGGAICTAIISRLNPVRITVQGVEGFRPALEAVFNVHGGTVVVWAVHAKSRKEGDRVTEEGRRALASLLSTRARLWRQADPGCLLVIAGDMNEDPGEEKGMERGYRTALVRAASSHAREWEAAGSLVVSGMQGGQKGSWYSPWLDGRINTFRPGSYVYEGTWHRYDHILFSGLAPADRAGWRMKEFGCNAPDSAVASDGTPRAWNVRLRRGTSDHFPVWGVFRFDERERRHAPVSLSSFAGEPEESTEKN</sequence>
<feature type="domain" description="Endonuclease/exonuclease/phosphatase" evidence="3">
    <location>
        <begin position="35"/>
        <end position="220"/>
    </location>
</feature>